<dbReference type="EMBL" id="JAVHJM010000012">
    <property type="protein sequence ID" value="KAK6500793.1"/>
    <property type="molecule type" value="Genomic_DNA"/>
</dbReference>
<keyword evidence="2" id="KW-1185">Reference proteome</keyword>
<organism evidence="1 2">
    <name type="scientific">Arthrobotrys conoides</name>
    <dbReference type="NCBI Taxonomy" id="74498"/>
    <lineage>
        <taxon>Eukaryota</taxon>
        <taxon>Fungi</taxon>
        <taxon>Dikarya</taxon>
        <taxon>Ascomycota</taxon>
        <taxon>Pezizomycotina</taxon>
        <taxon>Orbiliomycetes</taxon>
        <taxon>Orbiliales</taxon>
        <taxon>Orbiliaceae</taxon>
        <taxon>Arthrobotrys</taxon>
    </lineage>
</organism>
<dbReference type="AlphaFoldDB" id="A0AAN8RQF3"/>
<evidence type="ECO:0000313" key="1">
    <source>
        <dbReference type="EMBL" id="KAK6500793.1"/>
    </source>
</evidence>
<reference evidence="1 2" key="1">
    <citation type="submission" date="2019-10" db="EMBL/GenBank/DDBJ databases">
        <authorList>
            <person name="Palmer J.M."/>
        </authorList>
    </citation>
    <scope>NUCLEOTIDE SEQUENCE [LARGE SCALE GENOMIC DNA]</scope>
    <source>
        <strain evidence="1 2">TWF506</strain>
    </source>
</reference>
<name>A0AAN8RQF3_9PEZI</name>
<comment type="caution">
    <text evidence="1">The sequence shown here is derived from an EMBL/GenBank/DDBJ whole genome shotgun (WGS) entry which is preliminary data.</text>
</comment>
<dbReference type="Proteomes" id="UP001307849">
    <property type="component" value="Unassembled WGS sequence"/>
</dbReference>
<proteinExistence type="predicted"/>
<accession>A0AAN8RQF3</accession>
<sequence>MTTTDPSSPRVLHNIEIVSPEIAQFFENIGLFQPPVSNRRKISPSALSPNVSSTAHFIDGGDHFTAATISEPCDFLEIPVWLESQETLEIIGFCPEKAEQIWSLWSRIPADEIMAFDFLQFALEFINDPEEGFQVAINEEDDWNAYMDALGVSTTLKTAILLPEYEESSYHALKSLKQRVEESARVFRSMEDRTDTDVTQHQPI</sequence>
<evidence type="ECO:0000313" key="2">
    <source>
        <dbReference type="Proteomes" id="UP001307849"/>
    </source>
</evidence>
<protein>
    <submittedName>
        <fullName evidence="1">Uncharacterized protein</fullName>
    </submittedName>
</protein>
<gene>
    <name evidence="1" type="ORF">TWF506_003556</name>
</gene>